<sequence>MSYYFKPYVHHVHINNEVTILDEISDRYILLSEEQSRLLEKYMKNDEENSLGTELKRAGIIWSKSGMSLSVSSASPEGVGLYSWESNVIASFSLTRLLYLPEAIIRIITVRKRLHLKGLHGCLQHCRNTLKSKDKKDFKNNKQIDNAEIFGQCIKFAAPFLPGKVKCLEFSLSLFDMLIARGIKAQLFIGIQRYDFLSHAWLEINNRVIADDENLKTKLTPIISVTL</sequence>
<evidence type="ECO:0000259" key="1">
    <source>
        <dbReference type="Pfam" id="PF13471"/>
    </source>
</evidence>
<dbReference type="Proteomes" id="UP000839708">
    <property type="component" value="Unassembled WGS sequence"/>
</dbReference>
<protein>
    <submittedName>
        <fullName evidence="2">Lasso peptide biosynthesis B2 protein</fullName>
    </submittedName>
</protein>
<dbReference type="InterPro" id="IPR053521">
    <property type="entry name" value="McjB-like"/>
</dbReference>
<accession>A0A5U8K5Q3</accession>
<comment type="caution">
    <text evidence="2">The sequence shown here is derived from an EMBL/GenBank/DDBJ whole genome shotgun (WGS) entry which is preliminary data.</text>
</comment>
<evidence type="ECO:0000313" key="2">
    <source>
        <dbReference type="EMBL" id="EBR8572907.1"/>
    </source>
</evidence>
<proteinExistence type="predicted"/>
<dbReference type="AlphaFoldDB" id="A0A5U8K5Q3"/>
<dbReference type="EMBL" id="AAGTQF010000039">
    <property type="protein sequence ID" value="EBR8572907.1"/>
    <property type="molecule type" value="Genomic_DNA"/>
</dbReference>
<gene>
    <name evidence="2" type="ORF">DOV67_15240</name>
</gene>
<name>A0A5U8K5Q3_SALEB</name>
<reference evidence="2" key="1">
    <citation type="submission" date="2018-06" db="EMBL/GenBank/DDBJ databases">
        <authorList>
            <person name="Ashton P.M."/>
            <person name="Dallman T."/>
            <person name="Nair S."/>
            <person name="De Pinna E."/>
            <person name="Peters T."/>
            <person name="Grant K."/>
        </authorList>
    </citation>
    <scope>NUCLEOTIDE SEQUENCE [LARGE SCALE GENOMIC DNA]</scope>
    <source>
        <strain evidence="2">498895</strain>
    </source>
</reference>
<organism evidence="2">
    <name type="scientific">Salmonella enterica subsp. enterica serovar Java</name>
    <dbReference type="NCBI Taxonomy" id="224729"/>
    <lineage>
        <taxon>Bacteria</taxon>
        <taxon>Pseudomonadati</taxon>
        <taxon>Pseudomonadota</taxon>
        <taxon>Gammaproteobacteria</taxon>
        <taxon>Enterobacterales</taxon>
        <taxon>Enterobacteriaceae</taxon>
        <taxon>Salmonella</taxon>
    </lineage>
</organism>
<dbReference type="Pfam" id="PF13471">
    <property type="entry name" value="Transglut_core3"/>
    <property type="match status" value="1"/>
</dbReference>
<dbReference type="NCBIfam" id="NF033537">
    <property type="entry name" value="lasso_biosyn_B2"/>
    <property type="match status" value="1"/>
</dbReference>
<dbReference type="InterPro" id="IPR032708">
    <property type="entry name" value="McjB_C"/>
</dbReference>
<feature type="domain" description="Microcin J25-processing protein McjB C-terminal" evidence="1">
    <location>
        <begin position="126"/>
        <end position="223"/>
    </location>
</feature>